<organism evidence="3 4">
    <name type="scientific">Hafnia psychrotolerans</name>
    <dbReference type="NCBI Taxonomy" id="1477018"/>
    <lineage>
        <taxon>Bacteria</taxon>
        <taxon>Pseudomonadati</taxon>
        <taxon>Pseudomonadota</taxon>
        <taxon>Gammaproteobacteria</taxon>
        <taxon>Enterobacterales</taxon>
        <taxon>Hafniaceae</taxon>
        <taxon>Hafnia</taxon>
    </lineage>
</organism>
<dbReference type="InterPro" id="IPR011010">
    <property type="entry name" value="DNA_brk_join_enz"/>
</dbReference>
<dbReference type="PROSITE" id="PS51898">
    <property type="entry name" value="TYR_RECOMBINASE"/>
    <property type="match status" value="1"/>
</dbReference>
<comment type="caution">
    <text evidence="3">The sequence shown here is derived from an EMBL/GenBank/DDBJ whole genome shotgun (WGS) entry which is preliminary data.</text>
</comment>
<dbReference type="InterPro" id="IPR013762">
    <property type="entry name" value="Integrase-like_cat_sf"/>
</dbReference>
<sequence>MKQEPVLKVFTAKRLGGREEYRYLPISKTDLELIVNFIEKFRRRIIKQTVGTKDDLGYLLISETSGQRLATETLTNELLLLAKAAKIEEQACAHMFRHRFITKLFVALIEQHEYENGDDFRRALLDGETLKRKVQEYTGHTSISSLEPYIHLAFEEVANFGTTLDLIKVRLAIESLQSNLKDVVFELIQGRNPAELSLLLSDYVNTTLDELSNASTAIER</sequence>
<keyword evidence="4" id="KW-1185">Reference proteome</keyword>
<dbReference type="SUPFAM" id="SSF56349">
    <property type="entry name" value="DNA breaking-rejoining enzymes"/>
    <property type="match status" value="1"/>
</dbReference>
<name>A0ABQ1G8S0_9GAMM</name>
<keyword evidence="1" id="KW-0233">DNA recombination</keyword>
<dbReference type="InterPro" id="IPR002104">
    <property type="entry name" value="Integrase_catalytic"/>
</dbReference>
<dbReference type="Gene3D" id="1.10.443.10">
    <property type="entry name" value="Intergrase catalytic core"/>
    <property type="match status" value="1"/>
</dbReference>
<evidence type="ECO:0000313" key="4">
    <source>
        <dbReference type="Proteomes" id="UP000627464"/>
    </source>
</evidence>
<evidence type="ECO:0000259" key="2">
    <source>
        <dbReference type="PROSITE" id="PS51898"/>
    </source>
</evidence>
<dbReference type="Proteomes" id="UP000627464">
    <property type="component" value="Unassembled WGS sequence"/>
</dbReference>
<accession>A0ABQ1G8S0</accession>
<proteinExistence type="predicted"/>
<reference evidence="4" key="1">
    <citation type="journal article" date="2019" name="Int. J. Syst. Evol. Microbiol.">
        <title>The Global Catalogue of Microorganisms (GCM) 10K type strain sequencing project: providing services to taxonomists for standard genome sequencing and annotation.</title>
        <authorList>
            <consortium name="The Broad Institute Genomics Platform"/>
            <consortium name="The Broad Institute Genome Sequencing Center for Infectious Disease"/>
            <person name="Wu L."/>
            <person name="Ma J."/>
        </authorList>
    </citation>
    <scope>NUCLEOTIDE SEQUENCE [LARGE SCALE GENOMIC DNA]</scope>
    <source>
        <strain evidence="4">CGMCC 1.12806</strain>
    </source>
</reference>
<dbReference type="EMBL" id="BMFZ01000003">
    <property type="protein sequence ID" value="GGA38962.1"/>
    <property type="molecule type" value="Genomic_DNA"/>
</dbReference>
<feature type="domain" description="Tyr recombinase" evidence="2">
    <location>
        <begin position="1"/>
        <end position="162"/>
    </location>
</feature>
<evidence type="ECO:0000313" key="3">
    <source>
        <dbReference type="EMBL" id="GGA38962.1"/>
    </source>
</evidence>
<protein>
    <recommendedName>
        <fullName evidence="2">Tyr recombinase domain-containing protein</fullName>
    </recommendedName>
</protein>
<evidence type="ECO:0000256" key="1">
    <source>
        <dbReference type="ARBA" id="ARBA00023172"/>
    </source>
</evidence>
<gene>
    <name evidence="3" type="ORF">GCM10011328_12290</name>
</gene>